<organism evidence="3">
    <name type="scientific">Planococcus sp. ZOYM</name>
    <dbReference type="NCBI Taxonomy" id="378212"/>
    <lineage>
        <taxon>Bacteria</taxon>
        <taxon>Bacillati</taxon>
        <taxon>Bacillota</taxon>
        <taxon>Bacilli</taxon>
        <taxon>Bacillales</taxon>
        <taxon>Caryophanaceae</taxon>
        <taxon>Planococcus</taxon>
    </lineage>
</organism>
<dbReference type="EMBL" id="DQ438985">
    <property type="protein sequence ID" value="ABE02507.1"/>
    <property type="molecule type" value="Genomic_DNA"/>
</dbReference>
<geneLocation type="plasmid" evidence="3">
    <name>pPCZ2</name>
</geneLocation>
<name>Q1PHH6_9BACL</name>
<dbReference type="InterPro" id="IPR036388">
    <property type="entry name" value="WH-like_DNA-bd_sf"/>
</dbReference>
<sequence>MNKNHLVTQSNSLVDARYHEPLSARQQKIVLSVVSKIQIDDEDFKIYEVRIRDFHEMLGLEGEPKYTEMKKITEELLKKSLEITREKGRFLQVNWFSSIEYFEHEGRIEFSFDPKLKPYLLDLKKAYTSYRLSNILSLSSASSIRLYELMKKWEYLGKWEITIEKLKDRLGIKQQSYNVYGNFKNRIIVPSINELNEKTDIQISFKEIKTGRKVVGFEFTIRHSPEKEIKLSKLEKKETQKPKAQSKLDELRDRLNEQTDGYQFDATFFAQLHQGASLIWKDETEKELELLIRYVNEEKSVKNPLGFIKSKITSAWEIFEAGGKITFADLRPVKERWAGREEKLPEWFATKDEPYEPVEPDPEFEKVKEEMLKKLEKYKKKDAEKKSRSTQ</sequence>
<dbReference type="AlphaFoldDB" id="Q1PHH6"/>
<dbReference type="Pfam" id="PF21205">
    <property type="entry name" value="Rep3_C"/>
    <property type="match status" value="1"/>
</dbReference>
<dbReference type="SUPFAM" id="SSF46785">
    <property type="entry name" value="Winged helix' DNA-binding domain"/>
    <property type="match status" value="2"/>
</dbReference>
<comment type="similarity">
    <text evidence="1">Belongs to the initiator RepB protein family.</text>
</comment>
<evidence type="ECO:0000313" key="3">
    <source>
        <dbReference type="EMBL" id="ABE02507.1"/>
    </source>
</evidence>
<protein>
    <submittedName>
        <fullName evidence="3">PCZ2.1</fullName>
    </submittedName>
</protein>
<dbReference type="GO" id="GO:0003887">
    <property type="term" value="F:DNA-directed DNA polymerase activity"/>
    <property type="evidence" value="ECO:0007669"/>
    <property type="project" value="InterPro"/>
</dbReference>
<accession>Q1PHH6</accession>
<proteinExistence type="inferred from homology"/>
<dbReference type="InterPro" id="IPR036390">
    <property type="entry name" value="WH_DNA-bd_sf"/>
</dbReference>
<evidence type="ECO:0000256" key="1">
    <source>
        <dbReference type="ARBA" id="ARBA00038283"/>
    </source>
</evidence>
<feature type="domain" description="Initiator Rep protein WH1" evidence="2">
    <location>
        <begin position="7"/>
        <end position="151"/>
    </location>
</feature>
<dbReference type="RefSeq" id="WP_012881102.1">
    <property type="nucleotide sequence ID" value="NC_013540.1"/>
</dbReference>
<dbReference type="InterPro" id="IPR000525">
    <property type="entry name" value="Initiator_Rep_WH1"/>
</dbReference>
<dbReference type="Pfam" id="PF01051">
    <property type="entry name" value="Rep3_N"/>
    <property type="match status" value="1"/>
</dbReference>
<dbReference type="Gene3D" id="1.10.10.10">
    <property type="entry name" value="Winged helix-like DNA-binding domain superfamily/Winged helix DNA-binding domain"/>
    <property type="match status" value="2"/>
</dbReference>
<reference evidence="3" key="1">
    <citation type="submission" date="2006-03" db="EMBL/GenBank/DDBJ databases">
        <authorList>
            <person name="Zhu Y."/>
            <person name="Xu M."/>
            <person name="Liu Q."/>
            <person name="Liu S."/>
            <person name="Qin Z."/>
        </authorList>
    </citation>
    <scope>NUCLEOTIDE SEQUENCE</scope>
    <source>
        <strain evidence="3">ZOYM</strain>
        <plasmid evidence="3">pPCZ2</plasmid>
    </source>
</reference>
<dbReference type="GO" id="GO:0006270">
    <property type="term" value="P:DNA replication initiation"/>
    <property type="evidence" value="ECO:0007669"/>
    <property type="project" value="InterPro"/>
</dbReference>
<keyword evidence="3" id="KW-0614">Plasmid</keyword>
<evidence type="ECO:0000259" key="2">
    <source>
        <dbReference type="Pfam" id="PF01051"/>
    </source>
</evidence>